<evidence type="ECO:0000256" key="1">
    <source>
        <dbReference type="ARBA" id="ARBA00022741"/>
    </source>
</evidence>
<dbReference type="AlphaFoldDB" id="C7RNL5"/>
<dbReference type="SUPFAM" id="SSF56112">
    <property type="entry name" value="Protein kinase-like (PK-like)"/>
    <property type="match status" value="1"/>
</dbReference>
<dbReference type="eggNOG" id="COG3178">
    <property type="taxonomic scope" value="Bacteria"/>
</dbReference>
<dbReference type="OrthoDB" id="9809275at2"/>
<dbReference type="InterPro" id="IPR011009">
    <property type="entry name" value="Kinase-like_dom_sf"/>
</dbReference>
<dbReference type="EMBL" id="CP001715">
    <property type="protein sequence ID" value="ACV34151.1"/>
    <property type="molecule type" value="Genomic_DNA"/>
</dbReference>
<evidence type="ECO:0000313" key="4">
    <source>
        <dbReference type="EMBL" id="ACV34151.1"/>
    </source>
</evidence>
<dbReference type="InterPro" id="IPR002575">
    <property type="entry name" value="Aminoglycoside_PTrfase"/>
</dbReference>
<gene>
    <name evidence="4" type="ordered locus">CAP2UW1_0806</name>
</gene>
<dbReference type="GO" id="GO:0016740">
    <property type="term" value="F:transferase activity"/>
    <property type="evidence" value="ECO:0007669"/>
    <property type="project" value="UniProtKB-KW"/>
</dbReference>
<dbReference type="GO" id="GO:0005524">
    <property type="term" value="F:ATP binding"/>
    <property type="evidence" value="ECO:0007669"/>
    <property type="project" value="UniProtKB-KW"/>
</dbReference>
<dbReference type="HOGENOM" id="CLU_021467_1_0_4"/>
<name>C7RNL5_ACCRE</name>
<organism evidence="4">
    <name type="scientific">Accumulibacter regalis</name>
    <dbReference type="NCBI Taxonomy" id="522306"/>
    <lineage>
        <taxon>Bacteria</taxon>
        <taxon>Pseudomonadati</taxon>
        <taxon>Pseudomonadota</taxon>
        <taxon>Betaproteobacteria</taxon>
        <taxon>Candidatus Accumulibacter</taxon>
    </lineage>
</organism>
<dbReference type="STRING" id="522306.CAP2UW1_0806"/>
<proteinExistence type="predicted"/>
<keyword evidence="2" id="KW-0067">ATP-binding</keyword>
<evidence type="ECO:0000259" key="3">
    <source>
        <dbReference type="Pfam" id="PF01636"/>
    </source>
</evidence>
<keyword evidence="1" id="KW-0547">Nucleotide-binding</keyword>
<dbReference type="Pfam" id="PF01636">
    <property type="entry name" value="APH"/>
    <property type="match status" value="1"/>
</dbReference>
<dbReference type="PANTHER" id="PTHR33540:SF1">
    <property type="entry name" value="N-ACETYLMURAMATE_N-ACETYLGLUCOSAMINE KINASE"/>
    <property type="match status" value="1"/>
</dbReference>
<dbReference type="Gene3D" id="3.30.200.20">
    <property type="entry name" value="Phosphorylase Kinase, domain 1"/>
    <property type="match status" value="1"/>
</dbReference>
<feature type="domain" description="Aminoglycoside phosphotransferase" evidence="3">
    <location>
        <begin position="26"/>
        <end position="260"/>
    </location>
</feature>
<sequence>MPRTALLRDWIHEMLSPRFPGQEIGLEPASADASFRRYFRVSLPDGGTRIVMDAPPDKEDCRPFLKVASLFGVAGVHVPEVLAQDLEQGFLLLSDLGGTTYLSALQDRTTAPRLYGDANSALVAIQLASRPGVLANYDRRLLDHELALFPDWYLTRHLGLTLDEQTKQTLQTAFAAILANNLGQAQVFVHRDYHSRNLMLVDGDAPSASAGFPANPGILDFQDAVYGPLTYDLVSLYRDAYIDWPEDQELDFVIRYWEAARRAGLPVPADFHDFYRDYEWMGAQRQLKVLGIFARLCHRDGKTDYLGDMPRVLGYLRRTCQRYHELRPLARLLDRIENRQVDLGYTF</sequence>
<reference evidence="4" key="2">
    <citation type="submission" date="2009-09" db="EMBL/GenBank/DDBJ databases">
        <title>Complete sequence of chromosome of Candidatus Accumulibacter phosphatis clade IIA str. UW-1.</title>
        <authorList>
            <consortium name="US DOE Joint Genome Institute"/>
            <person name="Martin H.G."/>
            <person name="Ivanova N."/>
            <person name="Kunin V."/>
            <person name="Warnecke F."/>
            <person name="Barry K."/>
            <person name="He S."/>
            <person name="Salamov A."/>
            <person name="Szeto E."/>
            <person name="Dalin E."/>
            <person name="Pangilinan J.L."/>
            <person name="Lapidus A."/>
            <person name="Lowry S."/>
            <person name="Kyrpides N.C."/>
            <person name="McMahon K.D."/>
            <person name="Hugenholtz P."/>
        </authorList>
    </citation>
    <scope>NUCLEOTIDE SEQUENCE [LARGE SCALE GENOMIC DNA]</scope>
    <source>
        <strain evidence="4">UW-1</strain>
    </source>
</reference>
<accession>C7RNL5</accession>
<dbReference type="PANTHER" id="PTHR33540">
    <property type="entry name" value="TRNA THREONYLCARBAMOYLADENOSINE BIOSYNTHESIS PROTEIN TSAE"/>
    <property type="match status" value="1"/>
</dbReference>
<evidence type="ECO:0000256" key="2">
    <source>
        <dbReference type="ARBA" id="ARBA00022840"/>
    </source>
</evidence>
<dbReference type="Gene3D" id="3.90.1200.10">
    <property type="match status" value="1"/>
</dbReference>
<keyword evidence="4" id="KW-0808">Transferase</keyword>
<dbReference type="KEGG" id="app:CAP2UW1_0806"/>
<reference evidence="4" key="1">
    <citation type="submission" date="2009-08" db="EMBL/GenBank/DDBJ databases">
        <authorList>
            <consortium name="US DOE Joint Genome Institute"/>
            <person name="Lucas S."/>
            <person name="Copeland A."/>
            <person name="Lapidus A."/>
            <person name="Glavina del Rio T."/>
            <person name="Dalin E."/>
            <person name="Tice H."/>
            <person name="Bruce D."/>
            <person name="Barry K."/>
            <person name="Pitluck S."/>
            <person name="Lowry S."/>
            <person name="Larimer F."/>
            <person name="Land M."/>
            <person name="Hauser L."/>
            <person name="Kyrpides N."/>
            <person name="Ivanova N."/>
            <person name="McMahon K.D."/>
            <person name="Hugenholtz P."/>
        </authorList>
    </citation>
    <scope>NUCLEOTIDE SEQUENCE</scope>
    <source>
        <strain evidence="4">UW-1</strain>
    </source>
</reference>
<protein>
    <submittedName>
        <fullName evidence="4">Aminoglycoside phosphotransferase</fullName>
    </submittedName>
</protein>